<name>A0A8J3I5A5_9CHLR</name>
<evidence type="ECO:0000259" key="7">
    <source>
        <dbReference type="PROSITE" id="PS50928"/>
    </source>
</evidence>
<evidence type="ECO:0000256" key="6">
    <source>
        <dbReference type="RuleBase" id="RU363032"/>
    </source>
</evidence>
<dbReference type="PROSITE" id="PS50928">
    <property type="entry name" value="ABC_TM1"/>
    <property type="match status" value="1"/>
</dbReference>
<keyword evidence="2 6" id="KW-0813">Transport</keyword>
<dbReference type="GO" id="GO:0005886">
    <property type="term" value="C:plasma membrane"/>
    <property type="evidence" value="ECO:0007669"/>
    <property type="project" value="UniProtKB-SubCell"/>
</dbReference>
<dbReference type="Proteomes" id="UP000612362">
    <property type="component" value="Unassembled WGS sequence"/>
</dbReference>
<feature type="transmembrane region" description="Helical" evidence="6">
    <location>
        <begin position="49"/>
        <end position="72"/>
    </location>
</feature>
<dbReference type="RefSeq" id="WP_220194410.1">
    <property type="nucleotide sequence ID" value="NZ_BNJF01000001.1"/>
</dbReference>
<dbReference type="PANTHER" id="PTHR30177">
    <property type="entry name" value="GLYCINE BETAINE/L-PROLINE TRANSPORT SYSTEM PERMEASE PROTEIN PROW"/>
    <property type="match status" value="1"/>
</dbReference>
<dbReference type="InterPro" id="IPR000515">
    <property type="entry name" value="MetI-like"/>
</dbReference>
<keyword evidence="9" id="KW-1185">Reference proteome</keyword>
<accession>A0A8J3I5A5</accession>
<feature type="transmembrane region" description="Helical" evidence="6">
    <location>
        <begin position="126"/>
        <end position="152"/>
    </location>
</feature>
<evidence type="ECO:0000256" key="2">
    <source>
        <dbReference type="ARBA" id="ARBA00022448"/>
    </source>
</evidence>
<evidence type="ECO:0000313" key="9">
    <source>
        <dbReference type="Proteomes" id="UP000612362"/>
    </source>
</evidence>
<dbReference type="EMBL" id="BNJF01000001">
    <property type="protein sequence ID" value="GHO45054.1"/>
    <property type="molecule type" value="Genomic_DNA"/>
</dbReference>
<comment type="subcellular location">
    <subcellularLocation>
        <location evidence="6">Cell membrane</location>
        <topology evidence="6">Multi-pass membrane protein</topology>
    </subcellularLocation>
    <subcellularLocation>
        <location evidence="1">Membrane</location>
        <topology evidence="1">Multi-pass membrane protein</topology>
    </subcellularLocation>
</comment>
<dbReference type="InterPro" id="IPR035906">
    <property type="entry name" value="MetI-like_sf"/>
</dbReference>
<dbReference type="CDD" id="cd06261">
    <property type="entry name" value="TM_PBP2"/>
    <property type="match status" value="1"/>
</dbReference>
<keyword evidence="5 6" id="KW-0472">Membrane</keyword>
<dbReference type="GO" id="GO:0055085">
    <property type="term" value="P:transmembrane transport"/>
    <property type="evidence" value="ECO:0007669"/>
    <property type="project" value="InterPro"/>
</dbReference>
<reference evidence="8" key="1">
    <citation type="submission" date="2020-10" db="EMBL/GenBank/DDBJ databases">
        <title>Taxonomic study of unclassified bacteria belonging to the class Ktedonobacteria.</title>
        <authorList>
            <person name="Yabe S."/>
            <person name="Wang C.M."/>
            <person name="Zheng Y."/>
            <person name="Sakai Y."/>
            <person name="Cavaletti L."/>
            <person name="Monciardini P."/>
            <person name="Donadio S."/>
        </authorList>
    </citation>
    <scope>NUCLEOTIDE SEQUENCE</scope>
    <source>
        <strain evidence="8">SOSP1-1</strain>
    </source>
</reference>
<keyword evidence="4 6" id="KW-1133">Transmembrane helix</keyword>
<dbReference type="Pfam" id="PF00528">
    <property type="entry name" value="BPD_transp_1"/>
    <property type="match status" value="1"/>
</dbReference>
<organism evidence="8 9">
    <name type="scientific">Ktedonospora formicarum</name>
    <dbReference type="NCBI Taxonomy" id="2778364"/>
    <lineage>
        <taxon>Bacteria</taxon>
        <taxon>Bacillati</taxon>
        <taxon>Chloroflexota</taxon>
        <taxon>Ktedonobacteria</taxon>
        <taxon>Ktedonobacterales</taxon>
        <taxon>Ktedonobacteraceae</taxon>
        <taxon>Ktedonospora</taxon>
    </lineage>
</organism>
<gene>
    <name evidence="8" type="ORF">KSX_32170</name>
</gene>
<dbReference type="InterPro" id="IPR051204">
    <property type="entry name" value="ABC_transp_perm/SBD"/>
</dbReference>
<feature type="transmembrane region" description="Helical" evidence="6">
    <location>
        <begin position="172"/>
        <end position="194"/>
    </location>
</feature>
<comment type="caution">
    <text evidence="8">The sequence shown here is derived from an EMBL/GenBank/DDBJ whole genome shotgun (WGS) entry which is preliminary data.</text>
</comment>
<evidence type="ECO:0000256" key="1">
    <source>
        <dbReference type="ARBA" id="ARBA00004141"/>
    </source>
</evidence>
<dbReference type="AlphaFoldDB" id="A0A8J3I5A5"/>
<evidence type="ECO:0000256" key="3">
    <source>
        <dbReference type="ARBA" id="ARBA00022692"/>
    </source>
</evidence>
<feature type="transmembrane region" description="Helical" evidence="6">
    <location>
        <begin position="16"/>
        <end position="37"/>
    </location>
</feature>
<keyword evidence="3 6" id="KW-0812">Transmembrane</keyword>
<evidence type="ECO:0000256" key="5">
    <source>
        <dbReference type="ARBA" id="ARBA00023136"/>
    </source>
</evidence>
<sequence>MDLSLPYIAQLTFQHLYLSFLGALVGALVGFLLAAWVRRRPRWASALIGLAEVIQTIPGIALLAFLLLAFGLGDTTLIVGLALYSILPVLQNTYEGLVGVDPVYLDIGKGMGMTPGEIFRQIELPLAFPVILAGLRVALVTAVGIATIGVFIGSGGLGVVIYRGLQIIDMPTIVTGAIPVALLAVLLEAGLSLVERRLSKTTAQR</sequence>
<evidence type="ECO:0000256" key="4">
    <source>
        <dbReference type="ARBA" id="ARBA00022989"/>
    </source>
</evidence>
<protein>
    <submittedName>
        <fullName evidence="8">Amino acid ABC transporter permease</fullName>
    </submittedName>
</protein>
<dbReference type="GO" id="GO:0031460">
    <property type="term" value="P:glycine betaine transport"/>
    <property type="evidence" value="ECO:0007669"/>
    <property type="project" value="TreeGrafter"/>
</dbReference>
<evidence type="ECO:0000313" key="8">
    <source>
        <dbReference type="EMBL" id="GHO45054.1"/>
    </source>
</evidence>
<dbReference type="SUPFAM" id="SSF161098">
    <property type="entry name" value="MetI-like"/>
    <property type="match status" value="1"/>
</dbReference>
<dbReference type="Gene3D" id="1.10.3720.10">
    <property type="entry name" value="MetI-like"/>
    <property type="match status" value="1"/>
</dbReference>
<feature type="domain" description="ABC transmembrane type-1" evidence="7">
    <location>
        <begin position="12"/>
        <end position="195"/>
    </location>
</feature>
<dbReference type="PANTHER" id="PTHR30177:SF4">
    <property type="entry name" value="OSMOPROTECTANT IMPORT PERMEASE PROTEIN OSMW"/>
    <property type="match status" value="1"/>
</dbReference>
<comment type="similarity">
    <text evidence="6">Belongs to the binding-protein-dependent transport system permease family.</text>
</comment>
<proteinExistence type="inferred from homology"/>